<protein>
    <submittedName>
        <fullName evidence="1">Uncharacterized protein</fullName>
    </submittedName>
</protein>
<reference evidence="1 2" key="1">
    <citation type="journal article" date="2019" name="Nat. Ecol. Evol.">
        <title>Megaphylogeny resolves global patterns of mushroom evolution.</title>
        <authorList>
            <person name="Varga T."/>
            <person name="Krizsan K."/>
            <person name="Foldi C."/>
            <person name="Dima B."/>
            <person name="Sanchez-Garcia M."/>
            <person name="Sanchez-Ramirez S."/>
            <person name="Szollosi G.J."/>
            <person name="Szarkandi J.G."/>
            <person name="Papp V."/>
            <person name="Albert L."/>
            <person name="Andreopoulos W."/>
            <person name="Angelini C."/>
            <person name="Antonin V."/>
            <person name="Barry K.W."/>
            <person name="Bougher N.L."/>
            <person name="Buchanan P."/>
            <person name="Buyck B."/>
            <person name="Bense V."/>
            <person name="Catcheside P."/>
            <person name="Chovatia M."/>
            <person name="Cooper J."/>
            <person name="Damon W."/>
            <person name="Desjardin D."/>
            <person name="Finy P."/>
            <person name="Geml J."/>
            <person name="Haridas S."/>
            <person name="Hughes K."/>
            <person name="Justo A."/>
            <person name="Karasinski D."/>
            <person name="Kautmanova I."/>
            <person name="Kiss B."/>
            <person name="Kocsube S."/>
            <person name="Kotiranta H."/>
            <person name="LaButti K.M."/>
            <person name="Lechner B.E."/>
            <person name="Liimatainen K."/>
            <person name="Lipzen A."/>
            <person name="Lukacs Z."/>
            <person name="Mihaltcheva S."/>
            <person name="Morgado L.N."/>
            <person name="Niskanen T."/>
            <person name="Noordeloos M.E."/>
            <person name="Ohm R.A."/>
            <person name="Ortiz-Santana B."/>
            <person name="Ovrebo C."/>
            <person name="Racz N."/>
            <person name="Riley R."/>
            <person name="Savchenko A."/>
            <person name="Shiryaev A."/>
            <person name="Soop K."/>
            <person name="Spirin V."/>
            <person name="Szebenyi C."/>
            <person name="Tomsovsky M."/>
            <person name="Tulloss R.E."/>
            <person name="Uehling J."/>
            <person name="Grigoriev I.V."/>
            <person name="Vagvolgyi C."/>
            <person name="Papp T."/>
            <person name="Martin F.M."/>
            <person name="Miettinen O."/>
            <person name="Hibbett D.S."/>
            <person name="Nagy L.G."/>
        </authorList>
    </citation>
    <scope>NUCLEOTIDE SEQUENCE [LARGE SCALE GENOMIC DNA]</scope>
    <source>
        <strain evidence="1 2">NL-1719</strain>
    </source>
</reference>
<evidence type="ECO:0000313" key="2">
    <source>
        <dbReference type="Proteomes" id="UP000308600"/>
    </source>
</evidence>
<accession>A0ACD3ADS0</accession>
<proteinExistence type="predicted"/>
<gene>
    <name evidence="1" type="ORF">BDN72DRAFT_298209</name>
</gene>
<name>A0ACD3ADS0_9AGAR</name>
<dbReference type="EMBL" id="ML208499">
    <property type="protein sequence ID" value="TFK63887.1"/>
    <property type="molecule type" value="Genomic_DNA"/>
</dbReference>
<evidence type="ECO:0000313" key="1">
    <source>
        <dbReference type="EMBL" id="TFK63887.1"/>
    </source>
</evidence>
<keyword evidence="2" id="KW-1185">Reference proteome</keyword>
<organism evidence="1 2">
    <name type="scientific">Pluteus cervinus</name>
    <dbReference type="NCBI Taxonomy" id="181527"/>
    <lineage>
        <taxon>Eukaryota</taxon>
        <taxon>Fungi</taxon>
        <taxon>Dikarya</taxon>
        <taxon>Basidiomycota</taxon>
        <taxon>Agaricomycotina</taxon>
        <taxon>Agaricomycetes</taxon>
        <taxon>Agaricomycetidae</taxon>
        <taxon>Agaricales</taxon>
        <taxon>Pluteineae</taxon>
        <taxon>Pluteaceae</taxon>
        <taxon>Pluteus</taxon>
    </lineage>
</organism>
<sequence length="162" mass="18358">MNWIRRLDSKGARTAGCQHSSVRLGPGQARLKVYLHIKSIAISYTKIQDNKHSRFHVTIDDVDNHGRRTPKFQSNGIKVKSPSEIQWVINQNLCLTESCLLITVVKHRQVVTDQVVIKVAIFLIDIVIHLLQSPDTAFITGSDYNIMIEIKEVNDILLSEVC</sequence>
<dbReference type="Proteomes" id="UP000308600">
    <property type="component" value="Unassembled WGS sequence"/>
</dbReference>